<accession>A0A1H3TXV9</accession>
<keyword evidence="2" id="KW-1185">Reference proteome</keyword>
<dbReference type="RefSeq" id="WP_093278597.1">
    <property type="nucleotide sequence ID" value="NZ_FNOK01000096.1"/>
</dbReference>
<evidence type="ECO:0000313" key="1">
    <source>
        <dbReference type="EMBL" id="SDZ54932.1"/>
    </source>
</evidence>
<dbReference type="AlphaFoldDB" id="A0A1H3TXV9"/>
<reference evidence="2" key="1">
    <citation type="submission" date="2016-10" db="EMBL/GenBank/DDBJ databases">
        <authorList>
            <person name="Varghese N."/>
            <person name="Submissions S."/>
        </authorList>
    </citation>
    <scope>NUCLEOTIDE SEQUENCE [LARGE SCALE GENOMIC DNA]</scope>
    <source>
        <strain evidence="2">CGMCC 4.3530</strain>
    </source>
</reference>
<dbReference type="EMBL" id="FNOK01000096">
    <property type="protein sequence ID" value="SDZ54932.1"/>
    <property type="molecule type" value="Genomic_DNA"/>
</dbReference>
<dbReference type="STRING" id="418495.SAMN05216215_10961"/>
<name>A0A1H3TXV9_9PSEU</name>
<dbReference type="Proteomes" id="UP000199529">
    <property type="component" value="Unassembled WGS sequence"/>
</dbReference>
<dbReference type="OrthoDB" id="3691706at2"/>
<sequence length="109" mass="11730">MSDALNVNGGPEAVAALLRRLGQYGEAYKDAASASKERIAELMDDPRTFGGDRIGQQGKANFPDSDAVFENRAHLASQLKIIAENGIEALGSYGTVDDYFADQHRNVEA</sequence>
<gene>
    <name evidence="1" type="ORF">SAMN05216215_10961</name>
</gene>
<protein>
    <submittedName>
        <fullName evidence="1">Uncharacterized protein</fullName>
    </submittedName>
</protein>
<evidence type="ECO:0000313" key="2">
    <source>
        <dbReference type="Proteomes" id="UP000199529"/>
    </source>
</evidence>
<proteinExistence type="predicted"/>
<organism evidence="1 2">
    <name type="scientific">Saccharopolyspora shandongensis</name>
    <dbReference type="NCBI Taxonomy" id="418495"/>
    <lineage>
        <taxon>Bacteria</taxon>
        <taxon>Bacillati</taxon>
        <taxon>Actinomycetota</taxon>
        <taxon>Actinomycetes</taxon>
        <taxon>Pseudonocardiales</taxon>
        <taxon>Pseudonocardiaceae</taxon>
        <taxon>Saccharopolyspora</taxon>
    </lineage>
</organism>